<protein>
    <recommendedName>
        <fullName evidence="5">Amine oxidase</fullName>
        <ecNumber evidence="5">1.4.3.-</ecNumber>
    </recommendedName>
</protein>
<keyword evidence="5" id="KW-0285">Flavoprotein</keyword>
<dbReference type="PANTHER" id="PTHR43563">
    <property type="entry name" value="AMINE OXIDASE"/>
    <property type="match status" value="1"/>
</dbReference>
<reference evidence="8 9" key="1">
    <citation type="submission" date="2023-01" db="EMBL/GenBank/DDBJ databases">
        <title>Analysis of 21 Apiospora genomes using comparative genomics revels a genus with tremendous synthesis potential of carbohydrate active enzymes and secondary metabolites.</title>
        <authorList>
            <person name="Sorensen T."/>
        </authorList>
    </citation>
    <scope>NUCLEOTIDE SEQUENCE [LARGE SCALE GENOMIC DNA]</scope>
    <source>
        <strain evidence="8 9">CBS 83171</strain>
    </source>
</reference>
<gene>
    <name evidence="8" type="ORF">PG996_011877</name>
</gene>
<comment type="catalytic activity">
    <reaction evidence="4">
        <text>a secondary aliphatic amine + O2 + H2O = a primary amine + an aldehyde + H2O2</text>
        <dbReference type="Rhea" id="RHEA:26414"/>
        <dbReference type="ChEBI" id="CHEBI:15377"/>
        <dbReference type="ChEBI" id="CHEBI:15379"/>
        <dbReference type="ChEBI" id="CHEBI:16240"/>
        <dbReference type="ChEBI" id="CHEBI:17478"/>
        <dbReference type="ChEBI" id="CHEBI:58855"/>
        <dbReference type="ChEBI" id="CHEBI:65296"/>
        <dbReference type="EC" id="1.4.3.4"/>
    </reaction>
</comment>
<accession>A0ABR1UGA6</accession>
<sequence length="634" mass="68653">MASRVQSLDLANTSKVYHAPATIVQGNNSRLIHVSGQVGTAKDGTVPADYESQIHLALLHLRKILIAAGATVRDIAKLTLYIVNYDPAQRKHTRPIQRFLKGHRPAITLVPVTQLAAPGWLFEVDAVIACPEVPTVSPSAPTINLQASNSEVFDVAIIGAGLAGLTAAHEVLRAGLSCVVLEARDRVGGKTFSQPLLSTDGGREGGIAEMGAAWINDVNQTKMIALAQRYNLELIEQNTDGNCVFQGFDGKASTFPYGELPQSLSRANQMTLVRPSHLARRRPHPRHVRSRLPSPGHVHPQDTALDTMTFEAYLKSRDASPTALATARVWTRAMLGVEPADMSALFFLNYCRSGGGLLQMRSDRKGGGQHLRIRQGTQAFSECMAADLPAGVLRLKKPVARVIQDGPSYVDVIDGDGARYRVRKVITTVPSPALSQIHFTPRLHPVKEAWSQSAGYGFYTKAIVVFKEPFWIAKGFCGLAQSFVGPASVIRDTSSPPDNKHALTCFMSGPPGQAWASLPEPERNQQLLNQLGVLYSDMEAVDRNFVEVLKYDWTDDRWAGYGCPCASLSPGVLDTLGSGALREPTGNLHFAGTETAGDWKGYMEGAVRSGERAAKEVIGGDFEHCSAAFVRKGM</sequence>
<dbReference type="Pfam" id="PF01042">
    <property type="entry name" value="Ribonuc_L-PSP"/>
    <property type="match status" value="1"/>
</dbReference>
<dbReference type="Gene3D" id="1.10.405.10">
    <property type="entry name" value="Guanine Nucleotide Dissociation Inhibitor, domain 1"/>
    <property type="match status" value="1"/>
</dbReference>
<dbReference type="Pfam" id="PF01593">
    <property type="entry name" value="Amino_oxidase"/>
    <property type="match status" value="1"/>
</dbReference>
<evidence type="ECO:0000256" key="4">
    <source>
        <dbReference type="ARBA" id="ARBA00048448"/>
    </source>
</evidence>
<keyword evidence="5" id="KW-0274">FAD</keyword>
<evidence type="ECO:0000256" key="3">
    <source>
        <dbReference type="ARBA" id="ARBA00023002"/>
    </source>
</evidence>
<comment type="caution">
    <text evidence="8">The sequence shown here is derived from an EMBL/GenBank/DDBJ whole genome shotgun (WGS) entry which is preliminary data.</text>
</comment>
<feature type="domain" description="Amine oxidase" evidence="7">
    <location>
        <begin position="162"/>
        <end position="618"/>
    </location>
</feature>
<dbReference type="Proteomes" id="UP001446871">
    <property type="component" value="Unassembled WGS sequence"/>
</dbReference>
<proteinExistence type="inferred from homology"/>
<dbReference type="InterPro" id="IPR036188">
    <property type="entry name" value="FAD/NAD-bd_sf"/>
</dbReference>
<dbReference type="SUPFAM" id="SSF51905">
    <property type="entry name" value="FAD/NAD(P)-binding domain"/>
    <property type="match status" value="1"/>
</dbReference>
<evidence type="ECO:0000313" key="9">
    <source>
        <dbReference type="Proteomes" id="UP001446871"/>
    </source>
</evidence>
<dbReference type="Gene3D" id="3.90.660.10">
    <property type="match status" value="1"/>
</dbReference>
<dbReference type="InterPro" id="IPR002937">
    <property type="entry name" value="Amino_oxidase"/>
</dbReference>
<dbReference type="Gene3D" id="3.50.50.60">
    <property type="entry name" value="FAD/NAD(P)-binding domain"/>
    <property type="match status" value="1"/>
</dbReference>
<dbReference type="PRINTS" id="PR00757">
    <property type="entry name" value="AMINEOXDASEF"/>
</dbReference>
<feature type="region of interest" description="Disordered" evidence="6">
    <location>
        <begin position="277"/>
        <end position="301"/>
    </location>
</feature>
<dbReference type="InterPro" id="IPR001613">
    <property type="entry name" value="Flavin_amine_oxidase"/>
</dbReference>
<dbReference type="EMBL" id="JAQQWM010000007">
    <property type="protein sequence ID" value="KAK8057940.1"/>
    <property type="molecule type" value="Genomic_DNA"/>
</dbReference>
<dbReference type="InterPro" id="IPR050703">
    <property type="entry name" value="Flavin_MAO"/>
</dbReference>
<evidence type="ECO:0000259" key="7">
    <source>
        <dbReference type="Pfam" id="PF01593"/>
    </source>
</evidence>
<dbReference type="PANTHER" id="PTHR43563:SF14">
    <property type="entry name" value="AMINE OXIDASE"/>
    <property type="match status" value="1"/>
</dbReference>
<dbReference type="InterPro" id="IPR006175">
    <property type="entry name" value="YjgF/YER057c/UK114"/>
</dbReference>
<dbReference type="EC" id="1.4.3.-" evidence="5"/>
<evidence type="ECO:0000256" key="6">
    <source>
        <dbReference type="SAM" id="MobiDB-lite"/>
    </source>
</evidence>
<comment type="cofactor">
    <cofactor evidence="1 5">
        <name>FAD</name>
        <dbReference type="ChEBI" id="CHEBI:57692"/>
    </cofactor>
</comment>
<evidence type="ECO:0000256" key="1">
    <source>
        <dbReference type="ARBA" id="ARBA00001974"/>
    </source>
</evidence>
<keyword evidence="9" id="KW-1185">Reference proteome</keyword>
<keyword evidence="3 5" id="KW-0560">Oxidoreductase</keyword>
<name>A0ABR1UGA6_9PEZI</name>
<dbReference type="CDD" id="cd00448">
    <property type="entry name" value="YjgF_YER057c_UK114_family"/>
    <property type="match status" value="1"/>
</dbReference>
<dbReference type="Gene3D" id="3.30.1330.40">
    <property type="entry name" value="RutC-like"/>
    <property type="match status" value="1"/>
</dbReference>
<dbReference type="SUPFAM" id="SSF55298">
    <property type="entry name" value="YjgF-like"/>
    <property type="match status" value="1"/>
</dbReference>
<evidence type="ECO:0000313" key="8">
    <source>
        <dbReference type="EMBL" id="KAK8057940.1"/>
    </source>
</evidence>
<organism evidence="8 9">
    <name type="scientific">Apiospora saccharicola</name>
    <dbReference type="NCBI Taxonomy" id="335842"/>
    <lineage>
        <taxon>Eukaryota</taxon>
        <taxon>Fungi</taxon>
        <taxon>Dikarya</taxon>
        <taxon>Ascomycota</taxon>
        <taxon>Pezizomycotina</taxon>
        <taxon>Sordariomycetes</taxon>
        <taxon>Xylariomycetidae</taxon>
        <taxon>Amphisphaeriales</taxon>
        <taxon>Apiosporaceae</taxon>
        <taxon>Apiospora</taxon>
    </lineage>
</organism>
<evidence type="ECO:0000256" key="5">
    <source>
        <dbReference type="RuleBase" id="RU362067"/>
    </source>
</evidence>
<feature type="compositionally biased region" description="Basic residues" evidence="6">
    <location>
        <begin position="277"/>
        <end position="290"/>
    </location>
</feature>
<evidence type="ECO:0000256" key="2">
    <source>
        <dbReference type="ARBA" id="ARBA00005995"/>
    </source>
</evidence>
<comment type="similarity">
    <text evidence="2 5">Belongs to the flavin monoamine oxidase family.</text>
</comment>
<dbReference type="SUPFAM" id="SSF54373">
    <property type="entry name" value="FAD-linked reductases, C-terminal domain"/>
    <property type="match status" value="1"/>
</dbReference>
<dbReference type="InterPro" id="IPR035959">
    <property type="entry name" value="RutC-like_sf"/>
</dbReference>